<sequence length="299" mass="34346">MGIDQLKFQSVQLGYLKIPHLGNTDPNNKSRKRKYEVKPQYEEPSKQQIMRHAINQCYEIHESYQKNRTVSHHSSVVFRHNQSVCHHSDDSVGPPGTTNQSAGHNVALSQLREKVIDEIVSFFSSFSLRHLAVLGPLSDIAAKEEHILVWAETDSLQTAVNRRLYIVSMYREMLLRKFLEARNKNFKSGQPTTIIDLQILEMLSDAHRVTLEELKEQMRVHKLEWTRPVNSRFFEGAERDRGAFIARSNTNIISTCWIRRLLKVYGVWKVVEDVDRWIRYRGFSASRGDDSAGGAPGGG</sequence>
<organism evidence="2 3">
    <name type="scientific">Dorcoceras hygrometricum</name>
    <dbReference type="NCBI Taxonomy" id="472368"/>
    <lineage>
        <taxon>Eukaryota</taxon>
        <taxon>Viridiplantae</taxon>
        <taxon>Streptophyta</taxon>
        <taxon>Embryophyta</taxon>
        <taxon>Tracheophyta</taxon>
        <taxon>Spermatophyta</taxon>
        <taxon>Magnoliopsida</taxon>
        <taxon>eudicotyledons</taxon>
        <taxon>Gunneridae</taxon>
        <taxon>Pentapetalae</taxon>
        <taxon>asterids</taxon>
        <taxon>lamiids</taxon>
        <taxon>Lamiales</taxon>
        <taxon>Gesneriaceae</taxon>
        <taxon>Didymocarpoideae</taxon>
        <taxon>Trichosporeae</taxon>
        <taxon>Loxocarpinae</taxon>
        <taxon>Dorcoceras</taxon>
    </lineage>
</organism>
<evidence type="ECO:0000313" key="3">
    <source>
        <dbReference type="Proteomes" id="UP000250235"/>
    </source>
</evidence>
<evidence type="ECO:0000256" key="1">
    <source>
        <dbReference type="SAM" id="MobiDB-lite"/>
    </source>
</evidence>
<feature type="region of interest" description="Disordered" evidence="1">
    <location>
        <begin position="18"/>
        <end position="46"/>
    </location>
</feature>
<dbReference type="AlphaFoldDB" id="A0A2Z7BPZ0"/>
<evidence type="ECO:0000313" key="2">
    <source>
        <dbReference type="EMBL" id="KZV36661.1"/>
    </source>
</evidence>
<proteinExistence type="predicted"/>
<protein>
    <submittedName>
        <fullName evidence="2">Uncharacterized protein</fullName>
    </submittedName>
</protein>
<reference evidence="2 3" key="1">
    <citation type="journal article" date="2015" name="Proc. Natl. Acad. Sci. U.S.A.">
        <title>The resurrection genome of Boea hygrometrica: A blueprint for survival of dehydration.</title>
        <authorList>
            <person name="Xiao L."/>
            <person name="Yang G."/>
            <person name="Zhang L."/>
            <person name="Yang X."/>
            <person name="Zhao S."/>
            <person name="Ji Z."/>
            <person name="Zhou Q."/>
            <person name="Hu M."/>
            <person name="Wang Y."/>
            <person name="Chen M."/>
            <person name="Xu Y."/>
            <person name="Jin H."/>
            <person name="Xiao X."/>
            <person name="Hu G."/>
            <person name="Bao F."/>
            <person name="Hu Y."/>
            <person name="Wan P."/>
            <person name="Li L."/>
            <person name="Deng X."/>
            <person name="Kuang T."/>
            <person name="Xiang C."/>
            <person name="Zhu J.K."/>
            <person name="Oliver M.J."/>
            <person name="He Y."/>
        </authorList>
    </citation>
    <scope>NUCLEOTIDE SEQUENCE [LARGE SCALE GENOMIC DNA]</scope>
    <source>
        <strain evidence="3">cv. XS01</strain>
    </source>
</reference>
<name>A0A2Z7BPZ0_9LAMI</name>
<dbReference type="Proteomes" id="UP000250235">
    <property type="component" value="Unassembled WGS sequence"/>
</dbReference>
<keyword evidence="3" id="KW-1185">Reference proteome</keyword>
<feature type="compositionally biased region" description="Basic and acidic residues" evidence="1">
    <location>
        <begin position="36"/>
        <end position="45"/>
    </location>
</feature>
<dbReference type="EMBL" id="KV003303">
    <property type="protein sequence ID" value="KZV36661.1"/>
    <property type="molecule type" value="Genomic_DNA"/>
</dbReference>
<gene>
    <name evidence="2" type="ORF">F511_26668</name>
</gene>
<accession>A0A2Z7BPZ0</accession>